<dbReference type="InterPro" id="IPR023393">
    <property type="entry name" value="START-like_dom_sf"/>
</dbReference>
<evidence type="ECO:0000313" key="3">
    <source>
        <dbReference type="EMBL" id="KAH8518144.1"/>
    </source>
</evidence>
<dbReference type="InterPro" id="IPR051213">
    <property type="entry name" value="START_lipid_transfer"/>
</dbReference>
<evidence type="ECO:0000256" key="1">
    <source>
        <dbReference type="SAM" id="Phobius"/>
    </source>
</evidence>
<keyword evidence="1" id="KW-0812">Transmembrane</keyword>
<dbReference type="InterPro" id="IPR002913">
    <property type="entry name" value="START_lipid-bd_dom"/>
</dbReference>
<dbReference type="EMBL" id="JACEGQ020000001">
    <property type="protein sequence ID" value="KAH8518144.1"/>
    <property type="molecule type" value="Genomic_DNA"/>
</dbReference>
<dbReference type="PANTHER" id="PTHR19308:SF58">
    <property type="entry name" value="POLYKETIDE CYCLASE_DEHYDRASE AND LIPID TRANSPORT SUPERFAMILY PROTEIN"/>
    <property type="match status" value="1"/>
</dbReference>
<feature type="domain" description="START" evidence="2">
    <location>
        <begin position="151"/>
        <end position="372"/>
    </location>
</feature>
<dbReference type="SUPFAM" id="SSF55961">
    <property type="entry name" value="Bet v1-like"/>
    <property type="match status" value="1"/>
</dbReference>
<dbReference type="Gene3D" id="3.30.530.20">
    <property type="match status" value="1"/>
</dbReference>
<comment type="caution">
    <text evidence="3">The sequence shown here is derived from an EMBL/GenBank/DDBJ whole genome shotgun (WGS) entry which is preliminary data.</text>
</comment>
<protein>
    <recommendedName>
        <fullName evidence="2">START domain-containing protein</fullName>
    </recommendedName>
</protein>
<keyword evidence="1" id="KW-1133">Transmembrane helix</keyword>
<dbReference type="CDD" id="cd08870">
    <property type="entry name" value="START_STARD2_7-like"/>
    <property type="match status" value="1"/>
</dbReference>
<dbReference type="Proteomes" id="UP000807159">
    <property type="component" value="Chromosome 1"/>
</dbReference>
<sequence>MALGSVLLEILQRPTIGEVLSEILIFVIPLWVAVAVGVLVGWAWKPKWASNLSREMLLDSKVSKEAKKEGEFSATTTSSVIPSFNILKFQLPSCVSWVADDGGFQKDSLSVPPTLNSECSSSKMKKEKPDLVMEDDLEHLSKLVEVTDGGPAWIQMMDRSTPTMSYQAWRRDPETGPPQYRSRTVYEDVTPELMRDFFWDDEFRAKWDDMLLHAETLEDCPTTGTMLVQWVRKVGRASALSFVSLKRSVCVGLFTEFMVFLAQFPFFCSDREYIIGRRIWESGRMYYCVTKGVPCSSVPRRNKPRRVDLYYSSWCIRAVESKRGDGQLTACEVMLFHHEDMGIPWEIAKLGVRQGMWGAVKKIEPGLRAYQKHRASAAPLSRSAFMAQINTKVSADYLRSLESRTSSDMLEIESQETPEKRVGNNIPKFLVIGGAVALACTLDRGLATKALIFGVARRFAVGRRM</sequence>
<evidence type="ECO:0000259" key="2">
    <source>
        <dbReference type="PROSITE" id="PS50848"/>
    </source>
</evidence>
<dbReference type="AlphaFoldDB" id="A0A8T2ZKM2"/>
<dbReference type="GO" id="GO:0008289">
    <property type="term" value="F:lipid binding"/>
    <property type="evidence" value="ECO:0007669"/>
    <property type="project" value="InterPro"/>
</dbReference>
<keyword evidence="1" id="KW-0472">Membrane</keyword>
<accession>A0A8T2ZKM2</accession>
<organism evidence="3 4">
    <name type="scientific">Populus deltoides</name>
    <name type="common">Eastern poplar</name>
    <name type="synonym">Eastern cottonwood</name>
    <dbReference type="NCBI Taxonomy" id="3696"/>
    <lineage>
        <taxon>Eukaryota</taxon>
        <taxon>Viridiplantae</taxon>
        <taxon>Streptophyta</taxon>
        <taxon>Embryophyta</taxon>
        <taxon>Tracheophyta</taxon>
        <taxon>Spermatophyta</taxon>
        <taxon>Magnoliopsida</taxon>
        <taxon>eudicotyledons</taxon>
        <taxon>Gunneridae</taxon>
        <taxon>Pentapetalae</taxon>
        <taxon>rosids</taxon>
        <taxon>fabids</taxon>
        <taxon>Malpighiales</taxon>
        <taxon>Salicaceae</taxon>
        <taxon>Saliceae</taxon>
        <taxon>Populus</taxon>
    </lineage>
</organism>
<dbReference type="PROSITE" id="PS50848">
    <property type="entry name" value="START"/>
    <property type="match status" value="1"/>
</dbReference>
<gene>
    <name evidence="3" type="ORF">H0E87_000101</name>
</gene>
<feature type="transmembrane region" description="Helical" evidence="1">
    <location>
        <begin position="23"/>
        <end position="44"/>
    </location>
</feature>
<keyword evidence="4" id="KW-1185">Reference proteome</keyword>
<evidence type="ECO:0000313" key="4">
    <source>
        <dbReference type="Proteomes" id="UP000807159"/>
    </source>
</evidence>
<reference evidence="3" key="1">
    <citation type="journal article" date="2021" name="J. Hered.">
        <title>Genome Assembly of Salicaceae Populus deltoides (Eastern Cottonwood) I-69 Based on Nanopore Sequencing and Hi-C Technologies.</title>
        <authorList>
            <person name="Bai S."/>
            <person name="Wu H."/>
            <person name="Zhang J."/>
            <person name="Pan Z."/>
            <person name="Zhao W."/>
            <person name="Li Z."/>
            <person name="Tong C."/>
        </authorList>
    </citation>
    <scope>NUCLEOTIDE SEQUENCE</scope>
    <source>
        <tissue evidence="3">Leaf</tissue>
    </source>
</reference>
<dbReference type="GO" id="GO:0005737">
    <property type="term" value="C:cytoplasm"/>
    <property type="evidence" value="ECO:0007669"/>
    <property type="project" value="UniProtKB-ARBA"/>
</dbReference>
<name>A0A8T2ZKM2_POPDE</name>
<dbReference type="PANTHER" id="PTHR19308">
    <property type="entry name" value="PHOSPHATIDYLCHOLINE TRANSFER PROTEIN"/>
    <property type="match status" value="1"/>
</dbReference>
<proteinExistence type="predicted"/>